<feature type="domain" description="Histidine kinase" evidence="10">
    <location>
        <begin position="372"/>
        <end position="592"/>
    </location>
</feature>
<dbReference type="PANTHER" id="PTHR45453">
    <property type="entry name" value="PHOSPHATE REGULON SENSOR PROTEIN PHOR"/>
    <property type="match status" value="1"/>
</dbReference>
<dbReference type="InterPro" id="IPR003660">
    <property type="entry name" value="HAMP_dom"/>
</dbReference>
<dbReference type="InterPro" id="IPR036097">
    <property type="entry name" value="HisK_dim/P_sf"/>
</dbReference>
<feature type="transmembrane region" description="Helical" evidence="9">
    <location>
        <begin position="169"/>
        <end position="189"/>
    </location>
</feature>
<name>A0A226BZE9_9FIRM</name>
<dbReference type="CDD" id="cd00075">
    <property type="entry name" value="HATPase"/>
    <property type="match status" value="1"/>
</dbReference>
<dbReference type="Pfam" id="PF02518">
    <property type="entry name" value="HATPase_c"/>
    <property type="match status" value="1"/>
</dbReference>
<evidence type="ECO:0000256" key="4">
    <source>
        <dbReference type="ARBA" id="ARBA00022553"/>
    </source>
</evidence>
<evidence type="ECO:0000313" key="14">
    <source>
        <dbReference type="Proteomes" id="UP000214588"/>
    </source>
</evidence>
<dbReference type="GO" id="GO:0000155">
    <property type="term" value="F:phosphorelay sensor kinase activity"/>
    <property type="evidence" value="ECO:0007669"/>
    <property type="project" value="InterPro"/>
</dbReference>
<dbReference type="SUPFAM" id="SSF55874">
    <property type="entry name" value="ATPase domain of HSP90 chaperone/DNA topoisomerase II/histidine kinase"/>
    <property type="match status" value="1"/>
</dbReference>
<dbReference type="Gene3D" id="1.10.287.130">
    <property type="match status" value="1"/>
</dbReference>
<keyword evidence="8 9" id="KW-0472">Membrane</keyword>
<dbReference type="Gene3D" id="3.30.450.20">
    <property type="entry name" value="PAS domain"/>
    <property type="match status" value="2"/>
</dbReference>
<evidence type="ECO:0000259" key="12">
    <source>
        <dbReference type="PROSITE" id="PS50885"/>
    </source>
</evidence>
<feature type="domain" description="PAS" evidence="11">
    <location>
        <begin position="248"/>
        <end position="294"/>
    </location>
</feature>
<evidence type="ECO:0000256" key="7">
    <source>
        <dbReference type="ARBA" id="ARBA00023012"/>
    </source>
</evidence>
<dbReference type="EC" id="2.7.13.3" evidence="3"/>
<dbReference type="FunFam" id="1.10.287.130:FF:000001">
    <property type="entry name" value="Two-component sensor histidine kinase"/>
    <property type="match status" value="1"/>
</dbReference>
<comment type="caution">
    <text evidence="13">The sequence shown here is derived from an EMBL/GenBank/DDBJ whole genome shotgun (WGS) entry which is preliminary data.</text>
</comment>
<dbReference type="InterPro" id="IPR036890">
    <property type="entry name" value="HATPase_C_sf"/>
</dbReference>
<evidence type="ECO:0000256" key="5">
    <source>
        <dbReference type="ARBA" id="ARBA00022679"/>
    </source>
</evidence>
<evidence type="ECO:0000256" key="8">
    <source>
        <dbReference type="ARBA" id="ARBA00023136"/>
    </source>
</evidence>
<comment type="catalytic activity">
    <reaction evidence="1">
        <text>ATP + protein L-histidine = ADP + protein N-phospho-L-histidine.</text>
        <dbReference type="EC" id="2.7.13.3"/>
    </reaction>
</comment>
<organism evidence="13 14">
    <name type="scientific">Natranaerobius trueperi</name>
    <dbReference type="NCBI Taxonomy" id="759412"/>
    <lineage>
        <taxon>Bacteria</taxon>
        <taxon>Bacillati</taxon>
        <taxon>Bacillota</taxon>
        <taxon>Clostridia</taxon>
        <taxon>Natranaerobiales</taxon>
        <taxon>Natranaerobiaceae</taxon>
        <taxon>Natranaerobius</taxon>
    </lineage>
</organism>
<evidence type="ECO:0000259" key="10">
    <source>
        <dbReference type="PROSITE" id="PS50109"/>
    </source>
</evidence>
<protein>
    <recommendedName>
        <fullName evidence="3">histidine kinase</fullName>
        <ecNumber evidence="3">2.7.13.3</ecNumber>
    </recommendedName>
</protein>
<dbReference type="SMART" id="SM00388">
    <property type="entry name" value="HisKA"/>
    <property type="match status" value="1"/>
</dbReference>
<dbReference type="InterPro" id="IPR004358">
    <property type="entry name" value="Sig_transdc_His_kin-like_C"/>
</dbReference>
<keyword evidence="5" id="KW-0808">Transferase</keyword>
<dbReference type="Proteomes" id="UP000214588">
    <property type="component" value="Unassembled WGS sequence"/>
</dbReference>
<dbReference type="PRINTS" id="PR00344">
    <property type="entry name" value="BCTRLSENSOR"/>
</dbReference>
<dbReference type="SMART" id="SM00091">
    <property type="entry name" value="PAS"/>
    <property type="match status" value="1"/>
</dbReference>
<dbReference type="EMBL" id="NIQC01000017">
    <property type="protein sequence ID" value="OWZ83500.1"/>
    <property type="molecule type" value="Genomic_DNA"/>
</dbReference>
<evidence type="ECO:0000256" key="9">
    <source>
        <dbReference type="SAM" id="Phobius"/>
    </source>
</evidence>
<evidence type="ECO:0000256" key="6">
    <source>
        <dbReference type="ARBA" id="ARBA00022777"/>
    </source>
</evidence>
<dbReference type="InterPro" id="IPR000014">
    <property type="entry name" value="PAS"/>
</dbReference>
<keyword evidence="7" id="KW-0902">Two-component regulatory system</keyword>
<dbReference type="InterPro" id="IPR050351">
    <property type="entry name" value="BphY/WalK/GraS-like"/>
</dbReference>
<dbReference type="FunFam" id="3.30.565.10:FF:000006">
    <property type="entry name" value="Sensor histidine kinase WalK"/>
    <property type="match status" value="1"/>
</dbReference>
<dbReference type="PROSITE" id="PS50885">
    <property type="entry name" value="HAMP"/>
    <property type="match status" value="1"/>
</dbReference>
<dbReference type="NCBIfam" id="TIGR00229">
    <property type="entry name" value="sensory_box"/>
    <property type="match status" value="1"/>
</dbReference>
<feature type="domain" description="HAMP" evidence="12">
    <location>
        <begin position="191"/>
        <end position="243"/>
    </location>
</feature>
<sequence>MFKTVQWKLVVIFLLLMLLAMELISVYLLQSLDQYYLDDYRERMSSEADLIRSLLERHLAEEQDEEYISQLIEEFGKQAQNEITVLDENGRILATSSGEENLPGKVIAEQEITRALSGNRGTDIKLNQSTNVREKSLAIPVERGNQILGAIYLVGSLERVDETLGEVRTILFTGTVFAMIVTVVLGIILSRTITRPVQVVTQTAQAMAQGDFNQRIEVKSDDEIGNLGKMFNYLAYRLDHTLKEISSEKAKVEAILTQMSDGVIAVNRNREIIHINPAAEKMLDLDGEKLINHSAEPIIDKFVTNDEFQNMLEGDNFIRKEKNITTNEKRVLQAQLVPFKAERKQHEGVIIALNDITEQQDLIQMRQEFVANVSHELRTPLTTVKSYIETLLDGAYKDEKVSQNFLDVVYKETNRMVSMVKELMVLSQLDRKEPVIEFNSIDVKEVVYRSVNFIEPIKKDRNINLQVNISSENDDIYIQGDSNKLTQVFTNLLENAIKYSVYGGQVDLELSCVEKAVEIKVKDNGIGIPSKDLPRIFERFYRVEKARSRAQGGTGLGLAIAREIIQAHGGDITVSSQEGKGTEVYLFLPKVQEAHYVGAS</sequence>
<keyword evidence="6 13" id="KW-0418">Kinase</keyword>
<dbReference type="InterPro" id="IPR003594">
    <property type="entry name" value="HATPase_dom"/>
</dbReference>
<gene>
    <name evidence="13" type="ORF">CDO51_08380</name>
</gene>
<dbReference type="Pfam" id="PF00672">
    <property type="entry name" value="HAMP"/>
    <property type="match status" value="1"/>
</dbReference>
<evidence type="ECO:0000256" key="2">
    <source>
        <dbReference type="ARBA" id="ARBA00004370"/>
    </source>
</evidence>
<dbReference type="InterPro" id="IPR035965">
    <property type="entry name" value="PAS-like_dom_sf"/>
</dbReference>
<dbReference type="SMART" id="SM00304">
    <property type="entry name" value="HAMP"/>
    <property type="match status" value="1"/>
</dbReference>
<dbReference type="CDD" id="cd00082">
    <property type="entry name" value="HisKA"/>
    <property type="match status" value="1"/>
</dbReference>
<reference evidence="13 14" key="1">
    <citation type="submission" date="2017-06" db="EMBL/GenBank/DDBJ databases">
        <title>Draft Genome Sequence of Natranaerobius trueperi halophilic, alkalithermophilic bacteria from soda lakes.</title>
        <authorList>
            <person name="Zhao B."/>
        </authorList>
    </citation>
    <scope>NUCLEOTIDE SEQUENCE [LARGE SCALE GENOMIC DNA]</scope>
    <source>
        <strain evidence="13 14">DSM 18760</strain>
    </source>
</reference>
<keyword evidence="9" id="KW-1133">Transmembrane helix</keyword>
<dbReference type="SUPFAM" id="SSF55785">
    <property type="entry name" value="PYP-like sensor domain (PAS domain)"/>
    <property type="match status" value="1"/>
</dbReference>
<evidence type="ECO:0000256" key="1">
    <source>
        <dbReference type="ARBA" id="ARBA00000085"/>
    </source>
</evidence>
<dbReference type="SUPFAM" id="SSF158472">
    <property type="entry name" value="HAMP domain-like"/>
    <property type="match status" value="1"/>
</dbReference>
<comment type="subcellular location">
    <subcellularLocation>
        <location evidence="2">Membrane</location>
    </subcellularLocation>
</comment>
<keyword evidence="9" id="KW-0812">Transmembrane</keyword>
<keyword evidence="14" id="KW-1185">Reference proteome</keyword>
<dbReference type="PROSITE" id="PS50109">
    <property type="entry name" value="HIS_KIN"/>
    <property type="match status" value="1"/>
</dbReference>
<dbReference type="InterPro" id="IPR005467">
    <property type="entry name" value="His_kinase_dom"/>
</dbReference>
<dbReference type="Pfam" id="PF13426">
    <property type="entry name" value="PAS_9"/>
    <property type="match status" value="1"/>
</dbReference>
<dbReference type="PROSITE" id="PS50112">
    <property type="entry name" value="PAS"/>
    <property type="match status" value="1"/>
</dbReference>
<accession>A0A226BZE9</accession>
<evidence type="ECO:0000313" key="13">
    <source>
        <dbReference type="EMBL" id="OWZ83500.1"/>
    </source>
</evidence>
<dbReference type="Pfam" id="PF00512">
    <property type="entry name" value="HisKA"/>
    <property type="match status" value="1"/>
</dbReference>
<proteinExistence type="predicted"/>
<dbReference type="Pfam" id="PF23846">
    <property type="entry name" value="Cache_WalK"/>
    <property type="match status" value="1"/>
</dbReference>
<dbReference type="CDD" id="cd00130">
    <property type="entry name" value="PAS"/>
    <property type="match status" value="1"/>
</dbReference>
<dbReference type="GO" id="GO:0004721">
    <property type="term" value="F:phosphoprotein phosphatase activity"/>
    <property type="evidence" value="ECO:0007669"/>
    <property type="project" value="TreeGrafter"/>
</dbReference>
<dbReference type="SUPFAM" id="SSF47384">
    <property type="entry name" value="Homodimeric domain of signal transducing histidine kinase"/>
    <property type="match status" value="1"/>
</dbReference>
<dbReference type="Gene3D" id="3.30.565.10">
    <property type="entry name" value="Histidine kinase-like ATPase, C-terminal domain"/>
    <property type="match status" value="1"/>
</dbReference>
<dbReference type="InterPro" id="IPR003661">
    <property type="entry name" value="HisK_dim/P_dom"/>
</dbReference>
<keyword evidence="4" id="KW-0597">Phosphoprotein</keyword>
<dbReference type="InterPro" id="IPR057640">
    <property type="entry name" value="Cache_WalK"/>
</dbReference>
<dbReference type="RefSeq" id="WP_089023826.1">
    <property type="nucleotide sequence ID" value="NZ_NIQC01000017.1"/>
</dbReference>
<dbReference type="GO" id="GO:0016036">
    <property type="term" value="P:cellular response to phosphate starvation"/>
    <property type="evidence" value="ECO:0007669"/>
    <property type="project" value="TreeGrafter"/>
</dbReference>
<dbReference type="GO" id="GO:0005886">
    <property type="term" value="C:plasma membrane"/>
    <property type="evidence" value="ECO:0007669"/>
    <property type="project" value="TreeGrafter"/>
</dbReference>
<dbReference type="OrthoDB" id="9813151at2"/>
<dbReference type="AlphaFoldDB" id="A0A226BZE9"/>
<dbReference type="PANTHER" id="PTHR45453:SF1">
    <property type="entry name" value="PHOSPHATE REGULON SENSOR PROTEIN PHOR"/>
    <property type="match status" value="1"/>
</dbReference>
<dbReference type="SMART" id="SM00387">
    <property type="entry name" value="HATPase_c"/>
    <property type="match status" value="1"/>
</dbReference>
<feature type="transmembrane region" description="Helical" evidence="9">
    <location>
        <begin position="6"/>
        <end position="29"/>
    </location>
</feature>
<dbReference type="Gene3D" id="1.10.8.500">
    <property type="entry name" value="HAMP domain in histidine kinase"/>
    <property type="match status" value="1"/>
</dbReference>
<evidence type="ECO:0000259" key="11">
    <source>
        <dbReference type="PROSITE" id="PS50112"/>
    </source>
</evidence>
<dbReference type="CDD" id="cd06225">
    <property type="entry name" value="HAMP"/>
    <property type="match status" value="1"/>
</dbReference>
<evidence type="ECO:0000256" key="3">
    <source>
        <dbReference type="ARBA" id="ARBA00012438"/>
    </source>
</evidence>